<name>A0ABR1B3K8_POLSC</name>
<proteinExistence type="predicted"/>
<gene>
    <name evidence="2" type="ORF">RUM44_004550</name>
</gene>
<keyword evidence="1" id="KW-0732">Signal</keyword>
<dbReference type="Proteomes" id="UP001359485">
    <property type="component" value="Unassembled WGS sequence"/>
</dbReference>
<protein>
    <submittedName>
        <fullName evidence="2">Uncharacterized protein</fullName>
    </submittedName>
</protein>
<evidence type="ECO:0000313" key="3">
    <source>
        <dbReference type="Proteomes" id="UP001359485"/>
    </source>
</evidence>
<organism evidence="2 3">
    <name type="scientific">Polyplax serrata</name>
    <name type="common">Common mouse louse</name>
    <dbReference type="NCBI Taxonomy" id="468196"/>
    <lineage>
        <taxon>Eukaryota</taxon>
        <taxon>Metazoa</taxon>
        <taxon>Ecdysozoa</taxon>
        <taxon>Arthropoda</taxon>
        <taxon>Hexapoda</taxon>
        <taxon>Insecta</taxon>
        <taxon>Pterygota</taxon>
        <taxon>Neoptera</taxon>
        <taxon>Paraneoptera</taxon>
        <taxon>Psocodea</taxon>
        <taxon>Troctomorpha</taxon>
        <taxon>Phthiraptera</taxon>
        <taxon>Anoplura</taxon>
        <taxon>Polyplacidae</taxon>
        <taxon>Polyplax</taxon>
    </lineage>
</organism>
<comment type="caution">
    <text evidence="2">The sequence shown here is derived from an EMBL/GenBank/DDBJ whole genome shotgun (WGS) entry which is preliminary data.</text>
</comment>
<feature type="chain" id="PRO_5045790214" evidence="1">
    <location>
        <begin position="21"/>
        <end position="126"/>
    </location>
</feature>
<feature type="signal peptide" evidence="1">
    <location>
        <begin position="1"/>
        <end position="20"/>
    </location>
</feature>
<reference evidence="2 3" key="1">
    <citation type="submission" date="2023-09" db="EMBL/GenBank/DDBJ databases">
        <title>Genomes of two closely related lineages of the louse Polyplax serrata with different host specificities.</title>
        <authorList>
            <person name="Martinu J."/>
            <person name="Tarabai H."/>
            <person name="Stefka J."/>
            <person name="Hypsa V."/>
        </authorList>
    </citation>
    <scope>NUCLEOTIDE SEQUENCE [LARGE SCALE GENOMIC DNA]</scope>
    <source>
        <strain evidence="2">98ZLc_SE</strain>
    </source>
</reference>
<keyword evidence="3" id="KW-1185">Reference proteome</keyword>
<evidence type="ECO:0000256" key="1">
    <source>
        <dbReference type="SAM" id="SignalP"/>
    </source>
</evidence>
<sequence>MTWNSAKILIVLSVCGIVVSSPERPVDCRKFVFAPLCRGVAAKRGDSSGVPISASNTNTKALKEFLRNLYVGMGLPREELENDMDKNSLGKFQRQRDDSVYKVLQANRNTNGDIENTLALREYENL</sequence>
<accession>A0ABR1B3K8</accession>
<dbReference type="EMBL" id="JAWJWF010000004">
    <property type="protein sequence ID" value="KAK6633943.1"/>
    <property type="molecule type" value="Genomic_DNA"/>
</dbReference>
<evidence type="ECO:0000313" key="2">
    <source>
        <dbReference type="EMBL" id="KAK6633943.1"/>
    </source>
</evidence>